<protein>
    <recommendedName>
        <fullName evidence="9">Regulatory protein VirG</fullName>
    </recommendedName>
</protein>
<name>A0A0D6JG04_9HYPH</name>
<evidence type="ECO:0000256" key="1">
    <source>
        <dbReference type="ARBA" id="ARBA00004496"/>
    </source>
</evidence>
<dbReference type="GO" id="GO:0000976">
    <property type="term" value="F:transcription cis-regulatory region binding"/>
    <property type="evidence" value="ECO:0007669"/>
    <property type="project" value="TreeGrafter"/>
</dbReference>
<feature type="DNA-binding region" description="OmpR/PhoB-type" evidence="11">
    <location>
        <begin position="135"/>
        <end position="235"/>
    </location>
</feature>
<dbReference type="GO" id="GO:0032993">
    <property type="term" value="C:protein-DNA complex"/>
    <property type="evidence" value="ECO:0007669"/>
    <property type="project" value="TreeGrafter"/>
</dbReference>
<dbReference type="OrthoDB" id="9802426at2"/>
<evidence type="ECO:0000256" key="7">
    <source>
        <dbReference type="ARBA" id="ARBA00023159"/>
    </source>
</evidence>
<gene>
    <name evidence="14" type="primary">ompR</name>
    <name evidence="14" type="ORF">YBN1229_v1_1998</name>
</gene>
<evidence type="ECO:0000313" key="14">
    <source>
        <dbReference type="EMBL" id="CPR19084.1"/>
    </source>
</evidence>
<keyword evidence="2" id="KW-0963">Cytoplasm</keyword>
<dbReference type="AlphaFoldDB" id="A0A0D6JG04"/>
<dbReference type="CDD" id="cd00383">
    <property type="entry name" value="trans_reg_C"/>
    <property type="match status" value="1"/>
</dbReference>
<evidence type="ECO:0000259" key="12">
    <source>
        <dbReference type="PROSITE" id="PS50110"/>
    </source>
</evidence>
<dbReference type="PANTHER" id="PTHR48111">
    <property type="entry name" value="REGULATOR OF RPOS"/>
    <property type="match status" value="1"/>
</dbReference>
<evidence type="ECO:0000256" key="3">
    <source>
        <dbReference type="ARBA" id="ARBA00022553"/>
    </source>
</evidence>
<dbReference type="SUPFAM" id="SSF52172">
    <property type="entry name" value="CheY-like"/>
    <property type="match status" value="1"/>
</dbReference>
<dbReference type="Gene3D" id="1.10.10.10">
    <property type="entry name" value="Winged helix-like DNA-binding domain superfamily/Winged helix DNA-binding domain"/>
    <property type="match status" value="1"/>
</dbReference>
<dbReference type="PROSITE" id="PS50110">
    <property type="entry name" value="RESPONSE_REGULATORY"/>
    <property type="match status" value="1"/>
</dbReference>
<dbReference type="EMBL" id="LN829119">
    <property type="protein sequence ID" value="CPR19084.1"/>
    <property type="molecule type" value="Genomic_DNA"/>
</dbReference>
<dbReference type="InterPro" id="IPR001867">
    <property type="entry name" value="OmpR/PhoB-type_DNA-bd"/>
</dbReference>
<evidence type="ECO:0000256" key="9">
    <source>
        <dbReference type="ARBA" id="ARBA00067337"/>
    </source>
</evidence>
<dbReference type="SUPFAM" id="SSF46894">
    <property type="entry name" value="C-terminal effector domain of the bipartite response regulators"/>
    <property type="match status" value="1"/>
</dbReference>
<dbReference type="GO" id="GO:0005829">
    <property type="term" value="C:cytosol"/>
    <property type="evidence" value="ECO:0007669"/>
    <property type="project" value="TreeGrafter"/>
</dbReference>
<dbReference type="PANTHER" id="PTHR48111:SF4">
    <property type="entry name" value="DNA-BINDING DUAL TRANSCRIPTIONAL REGULATOR OMPR"/>
    <property type="match status" value="1"/>
</dbReference>
<dbReference type="KEGG" id="fil:BN1229_v1_1994"/>
<dbReference type="FunFam" id="1.10.10.10:FF:000099">
    <property type="entry name" value="Two-component system response regulator TorR"/>
    <property type="match status" value="1"/>
</dbReference>
<accession>A0A0D6JG04</accession>
<evidence type="ECO:0000256" key="2">
    <source>
        <dbReference type="ARBA" id="ARBA00022490"/>
    </source>
</evidence>
<keyword evidence="5" id="KW-0805">Transcription regulation</keyword>
<dbReference type="InterPro" id="IPR016032">
    <property type="entry name" value="Sig_transdc_resp-reg_C-effctor"/>
</dbReference>
<evidence type="ECO:0000256" key="11">
    <source>
        <dbReference type="PROSITE-ProRule" id="PRU01091"/>
    </source>
</evidence>
<dbReference type="SMART" id="SM00862">
    <property type="entry name" value="Trans_reg_C"/>
    <property type="match status" value="1"/>
</dbReference>
<dbReference type="Pfam" id="PF00486">
    <property type="entry name" value="Trans_reg_C"/>
    <property type="match status" value="1"/>
</dbReference>
<dbReference type="KEGG" id="fiy:BN1229_v1_1998"/>
<dbReference type="FunFam" id="3.40.50.2300:FF:000001">
    <property type="entry name" value="DNA-binding response regulator PhoB"/>
    <property type="match status" value="1"/>
</dbReference>
<keyword evidence="15" id="KW-1185">Reference proteome</keyword>
<dbReference type="InterPro" id="IPR001789">
    <property type="entry name" value="Sig_transdc_resp-reg_receiver"/>
</dbReference>
<dbReference type="Gene3D" id="3.40.50.2300">
    <property type="match status" value="1"/>
</dbReference>
<keyword evidence="3 10" id="KW-0597">Phosphoprotein</keyword>
<dbReference type="Pfam" id="PF00072">
    <property type="entry name" value="Response_reg"/>
    <property type="match status" value="1"/>
</dbReference>
<evidence type="ECO:0000256" key="8">
    <source>
        <dbReference type="ARBA" id="ARBA00023163"/>
    </source>
</evidence>
<dbReference type="RefSeq" id="WP_046478078.1">
    <property type="nucleotide sequence ID" value="NZ_LN829118.1"/>
</dbReference>
<organism evidence="14 15">
    <name type="scientific">Candidatus Filomicrobium marinum</name>
    <dbReference type="NCBI Taxonomy" id="1608628"/>
    <lineage>
        <taxon>Bacteria</taxon>
        <taxon>Pseudomonadati</taxon>
        <taxon>Pseudomonadota</taxon>
        <taxon>Alphaproteobacteria</taxon>
        <taxon>Hyphomicrobiales</taxon>
        <taxon>Hyphomicrobiaceae</taxon>
        <taxon>Filomicrobium</taxon>
    </lineage>
</organism>
<evidence type="ECO:0000256" key="6">
    <source>
        <dbReference type="ARBA" id="ARBA00023125"/>
    </source>
</evidence>
<dbReference type="PROSITE" id="PS51755">
    <property type="entry name" value="OMPR_PHOB"/>
    <property type="match status" value="1"/>
</dbReference>
<dbReference type="GO" id="GO:0000156">
    <property type="term" value="F:phosphorelay response regulator activity"/>
    <property type="evidence" value="ECO:0007669"/>
    <property type="project" value="TreeGrafter"/>
</dbReference>
<keyword evidence="8" id="KW-0804">Transcription</keyword>
<evidence type="ECO:0000256" key="5">
    <source>
        <dbReference type="ARBA" id="ARBA00023015"/>
    </source>
</evidence>
<keyword evidence="6 11" id="KW-0238">DNA-binding</keyword>
<sequence length="242" mass="27353">MKKSHSHILVVDDDQEIRILVARQLRRHGFVVDVAANGIEMRNILGTARIDLVVLDRIMPGEDGLTLCQELRTTSNIPVIMLTLLGSETDRIVGLEMGADDYIPKPFNPQELIARIRAVLRRANELPINTPDYRDRRLRFSGWTLDGRARRLTAPDGSIVTLTDGEFDLLKAFAERAGVVLNRDQLLDLTSGRQPGLFDRSIDMQIARLRRKLAAYADANEFIKTIRQRGYMFSADVVEADE</sequence>
<proteinExistence type="predicted"/>
<dbReference type="Gene3D" id="6.10.250.690">
    <property type="match status" value="1"/>
</dbReference>
<dbReference type="Proteomes" id="UP000033187">
    <property type="component" value="Chromosome 1"/>
</dbReference>
<dbReference type="InterPro" id="IPR036388">
    <property type="entry name" value="WH-like_DNA-bd_sf"/>
</dbReference>
<evidence type="ECO:0000313" key="15">
    <source>
        <dbReference type="Proteomes" id="UP000033187"/>
    </source>
</evidence>
<feature type="modified residue" description="4-aspartylphosphate" evidence="10">
    <location>
        <position position="56"/>
    </location>
</feature>
<reference evidence="15" key="1">
    <citation type="submission" date="2015-02" db="EMBL/GenBank/DDBJ databases">
        <authorList>
            <person name="Chooi Y.-H."/>
        </authorList>
    </citation>
    <scope>NUCLEOTIDE SEQUENCE [LARGE SCALE GENOMIC DNA]</scope>
    <source>
        <strain evidence="15">strain Y</strain>
    </source>
</reference>
<feature type="domain" description="OmpR/PhoB-type" evidence="13">
    <location>
        <begin position="135"/>
        <end position="235"/>
    </location>
</feature>
<dbReference type="SMART" id="SM00448">
    <property type="entry name" value="REC"/>
    <property type="match status" value="1"/>
</dbReference>
<evidence type="ECO:0000259" key="13">
    <source>
        <dbReference type="PROSITE" id="PS51755"/>
    </source>
</evidence>
<keyword evidence="7" id="KW-0010">Activator</keyword>
<keyword evidence="4" id="KW-0902">Two-component regulatory system</keyword>
<evidence type="ECO:0000256" key="10">
    <source>
        <dbReference type="PROSITE-ProRule" id="PRU00169"/>
    </source>
</evidence>
<dbReference type="InterPro" id="IPR011006">
    <property type="entry name" value="CheY-like_superfamily"/>
</dbReference>
<feature type="domain" description="Response regulatory" evidence="12">
    <location>
        <begin position="7"/>
        <end position="120"/>
    </location>
</feature>
<dbReference type="CDD" id="cd17574">
    <property type="entry name" value="REC_OmpR"/>
    <property type="match status" value="1"/>
</dbReference>
<dbReference type="GO" id="GO:0006355">
    <property type="term" value="P:regulation of DNA-templated transcription"/>
    <property type="evidence" value="ECO:0007669"/>
    <property type="project" value="InterPro"/>
</dbReference>
<dbReference type="InterPro" id="IPR039420">
    <property type="entry name" value="WalR-like"/>
</dbReference>
<comment type="subcellular location">
    <subcellularLocation>
        <location evidence="1">Cytoplasm</location>
    </subcellularLocation>
</comment>
<evidence type="ECO:0000256" key="4">
    <source>
        <dbReference type="ARBA" id="ARBA00023012"/>
    </source>
</evidence>